<feature type="domain" description="Cadherin" evidence="13">
    <location>
        <begin position="2024"/>
        <end position="2124"/>
    </location>
</feature>
<evidence type="ECO:0000256" key="3">
    <source>
        <dbReference type="ARBA" id="ARBA00022737"/>
    </source>
</evidence>
<proteinExistence type="predicted"/>
<keyword evidence="5" id="KW-0130">Cell adhesion</keyword>
<feature type="region of interest" description="Disordered" evidence="10">
    <location>
        <begin position="639"/>
        <end position="669"/>
    </location>
</feature>
<feature type="compositionally biased region" description="Polar residues" evidence="10">
    <location>
        <begin position="409"/>
        <end position="427"/>
    </location>
</feature>
<feature type="region of interest" description="Disordered" evidence="10">
    <location>
        <begin position="246"/>
        <end position="312"/>
    </location>
</feature>
<feature type="domain" description="Cadherin" evidence="13">
    <location>
        <begin position="1141"/>
        <end position="1247"/>
    </location>
</feature>
<feature type="domain" description="Cadherin" evidence="13">
    <location>
        <begin position="1248"/>
        <end position="1347"/>
    </location>
</feature>
<keyword evidence="7 11" id="KW-0472">Membrane</keyword>
<dbReference type="PROSITE" id="PS00232">
    <property type="entry name" value="CADHERIN_1"/>
    <property type="match status" value="5"/>
</dbReference>
<feature type="transmembrane region" description="Helical" evidence="11">
    <location>
        <begin position="3018"/>
        <end position="3039"/>
    </location>
</feature>
<dbReference type="SUPFAM" id="SSF49313">
    <property type="entry name" value="Cadherin-like"/>
    <property type="match status" value="13"/>
</dbReference>
<feature type="domain" description="Cadherin" evidence="13">
    <location>
        <begin position="2475"/>
        <end position="2575"/>
    </location>
</feature>
<keyword evidence="8" id="KW-0325">Glycoprotein</keyword>
<protein>
    <recommendedName>
        <fullName evidence="13">Cadherin domain-containing protein</fullName>
    </recommendedName>
</protein>
<evidence type="ECO:0000256" key="8">
    <source>
        <dbReference type="ARBA" id="ARBA00023180"/>
    </source>
</evidence>
<feature type="domain" description="Cadherin" evidence="13">
    <location>
        <begin position="1594"/>
        <end position="1693"/>
    </location>
</feature>
<evidence type="ECO:0000256" key="4">
    <source>
        <dbReference type="ARBA" id="ARBA00022837"/>
    </source>
</evidence>
<feature type="region of interest" description="Disordered" evidence="10">
    <location>
        <begin position="365"/>
        <end position="586"/>
    </location>
</feature>
<dbReference type="InterPro" id="IPR015919">
    <property type="entry name" value="Cadherin-like_sf"/>
</dbReference>
<dbReference type="Pfam" id="PF00028">
    <property type="entry name" value="Cadherin"/>
    <property type="match status" value="6"/>
</dbReference>
<evidence type="ECO:0000256" key="2">
    <source>
        <dbReference type="ARBA" id="ARBA00022692"/>
    </source>
</evidence>
<dbReference type="EMBL" id="JAVFWL010000004">
    <property type="protein sequence ID" value="KAK6750684.1"/>
    <property type="molecule type" value="Genomic_DNA"/>
</dbReference>
<feature type="domain" description="Cadherin" evidence="13">
    <location>
        <begin position="2834"/>
        <end position="2923"/>
    </location>
</feature>
<dbReference type="PANTHER" id="PTHR24026">
    <property type="entry name" value="FAT ATYPICAL CADHERIN-RELATED"/>
    <property type="match status" value="1"/>
</dbReference>
<evidence type="ECO:0000256" key="1">
    <source>
        <dbReference type="ARBA" id="ARBA00004370"/>
    </source>
</evidence>
<evidence type="ECO:0000256" key="10">
    <source>
        <dbReference type="SAM" id="MobiDB-lite"/>
    </source>
</evidence>
<feature type="domain" description="Cadherin" evidence="13">
    <location>
        <begin position="1805"/>
        <end position="1902"/>
    </location>
</feature>
<dbReference type="SMART" id="SM00112">
    <property type="entry name" value="CA"/>
    <property type="match status" value="13"/>
</dbReference>
<keyword evidence="4 9" id="KW-0106">Calcium</keyword>
<feature type="compositionally biased region" description="Basic and acidic residues" evidence="10">
    <location>
        <begin position="428"/>
        <end position="440"/>
    </location>
</feature>
<keyword evidence="3" id="KW-0677">Repeat</keyword>
<dbReference type="Proteomes" id="UP001303046">
    <property type="component" value="Unassembled WGS sequence"/>
</dbReference>
<feature type="region of interest" description="Disordered" evidence="10">
    <location>
        <begin position="1002"/>
        <end position="1026"/>
    </location>
</feature>
<evidence type="ECO:0000259" key="13">
    <source>
        <dbReference type="PROSITE" id="PS50268"/>
    </source>
</evidence>
<feature type="compositionally biased region" description="Polar residues" evidence="10">
    <location>
        <begin position="553"/>
        <end position="564"/>
    </location>
</feature>
<feature type="compositionally biased region" description="Polar residues" evidence="10">
    <location>
        <begin position="367"/>
        <end position="377"/>
    </location>
</feature>
<evidence type="ECO:0000256" key="11">
    <source>
        <dbReference type="SAM" id="Phobius"/>
    </source>
</evidence>
<keyword evidence="12" id="KW-0732">Signal</keyword>
<feature type="compositionally biased region" description="Basic and acidic residues" evidence="10">
    <location>
        <begin position="507"/>
        <end position="521"/>
    </location>
</feature>
<evidence type="ECO:0000256" key="6">
    <source>
        <dbReference type="ARBA" id="ARBA00022989"/>
    </source>
</evidence>
<feature type="compositionally biased region" description="Polar residues" evidence="10">
    <location>
        <begin position="480"/>
        <end position="496"/>
    </location>
</feature>
<dbReference type="InterPro" id="IPR020894">
    <property type="entry name" value="Cadherin_CS"/>
</dbReference>
<feature type="compositionally biased region" description="Basic residues" evidence="10">
    <location>
        <begin position="248"/>
        <end position="258"/>
    </location>
</feature>
<dbReference type="Gene3D" id="2.60.40.60">
    <property type="entry name" value="Cadherins"/>
    <property type="match status" value="13"/>
</dbReference>
<feature type="compositionally biased region" description="Polar residues" evidence="10">
    <location>
        <begin position="285"/>
        <end position="304"/>
    </location>
</feature>
<dbReference type="PRINTS" id="PR00205">
    <property type="entry name" value="CADHERIN"/>
</dbReference>
<feature type="signal peptide" evidence="12">
    <location>
        <begin position="1"/>
        <end position="17"/>
    </location>
</feature>
<dbReference type="CDD" id="cd11304">
    <property type="entry name" value="Cadherin_repeat"/>
    <property type="match status" value="12"/>
</dbReference>
<feature type="domain" description="Cadherin" evidence="13">
    <location>
        <begin position="733"/>
        <end position="795"/>
    </location>
</feature>
<feature type="domain" description="Cadherin" evidence="13">
    <location>
        <begin position="1073"/>
        <end position="1140"/>
    </location>
</feature>
<feature type="domain" description="Cadherin" evidence="13">
    <location>
        <begin position="796"/>
        <end position="909"/>
    </location>
</feature>
<evidence type="ECO:0000256" key="7">
    <source>
        <dbReference type="ARBA" id="ARBA00023136"/>
    </source>
</evidence>
<dbReference type="PROSITE" id="PS50268">
    <property type="entry name" value="CADHERIN_2"/>
    <property type="match status" value="14"/>
</dbReference>
<feature type="domain" description="Cadherin" evidence="13">
    <location>
        <begin position="2694"/>
        <end position="2812"/>
    </location>
</feature>
<feature type="region of interest" description="Disordered" evidence="10">
    <location>
        <begin position="2113"/>
        <end position="2169"/>
    </location>
</feature>
<keyword evidence="6 11" id="KW-1133">Transmembrane helix</keyword>
<feature type="domain" description="Cadherin" evidence="13">
    <location>
        <begin position="1903"/>
        <end position="2009"/>
    </location>
</feature>
<evidence type="ECO:0000313" key="15">
    <source>
        <dbReference type="Proteomes" id="UP001303046"/>
    </source>
</evidence>
<name>A0ABR1DJV2_NECAM</name>
<feature type="region of interest" description="Disordered" evidence="10">
    <location>
        <begin position="3128"/>
        <end position="3148"/>
    </location>
</feature>
<keyword evidence="2 11" id="KW-0812">Transmembrane</keyword>
<evidence type="ECO:0000256" key="9">
    <source>
        <dbReference type="PROSITE-ProRule" id="PRU00043"/>
    </source>
</evidence>
<organism evidence="14 15">
    <name type="scientific">Necator americanus</name>
    <name type="common">Human hookworm</name>
    <dbReference type="NCBI Taxonomy" id="51031"/>
    <lineage>
        <taxon>Eukaryota</taxon>
        <taxon>Metazoa</taxon>
        <taxon>Ecdysozoa</taxon>
        <taxon>Nematoda</taxon>
        <taxon>Chromadorea</taxon>
        <taxon>Rhabditida</taxon>
        <taxon>Rhabditina</taxon>
        <taxon>Rhabditomorpha</taxon>
        <taxon>Strongyloidea</taxon>
        <taxon>Ancylostomatidae</taxon>
        <taxon>Bunostominae</taxon>
        <taxon>Necator</taxon>
    </lineage>
</organism>
<feature type="compositionally biased region" description="Basic and acidic residues" evidence="10">
    <location>
        <begin position="565"/>
        <end position="577"/>
    </location>
</feature>
<dbReference type="PANTHER" id="PTHR24026:SF136">
    <property type="entry name" value="PROTOCADHERIN-23"/>
    <property type="match status" value="1"/>
</dbReference>
<keyword evidence="15" id="KW-1185">Reference proteome</keyword>
<sequence>MSLLFIRFLSIVALCLGADNSHAPCFFPEFELRPFFYDVNSDVAPWTAIVETIVDPPDARILLASVRSEIPVGINFTERFTLVSSPTGRFSLHSVLPLTLPPQLNRTKLYVTVVCNDEAFALFTVRVTSVDNGTPQFYNEPYYVDVNESLRVGETVITPVVVIDWDSNHAVPRLRIQGVDSPFKVVTKLSNSTTPPIQKVGSNHTETRQPTLVLLKLVKPITRLPITLKLVAEDVDDCDRSSVTSIHIRAKPKPKAGHPGKFSAETQIPNPQHRESVPKTEQRSEITTQEPLSSTEYSAETDNTGVLDEETAEGDKLVKTGKDNESEPENSLFPVDHATIFPKSIKTGEQSIEIEEKSLEIEKNAEEFTTQTLNSPTEHPELPLNPRRNKDNLYKQEDVPVMSAKDEQSSSIDQDSFPPQKSSTNSEQLEKINEHLSAEKDEAEEIVVDSTQIPTEHSRKLPKAKNRNSQLIKQEDIPIVQSTVKQYDKVTAQSSIPEDPTSAIKSTEPKERRVTEADKPISSENESEFQVQSMSSSPDVVSVQDEQFIDQDSPPSQKLSTNSEQLEKIEEHFGTEKDEPEEAEEVGELITQASLLPIERTLNLPIARKHNSQLIAQEDTVQSTAEQDDEVITARSIPKDHVDRTKSVETKGQRSNEAEEPVNEEKDTDFEVHSLSPFLEVSTNVPKKIKSRNLFVEYGNDVSESSTRFEKCAMRVSMPENSEWTMIDMVNPDGTFEINQGTGEVFIRDNRIMDRELFSQLELVAEIHGSTHMTKCARTRVTVELLDVNDNKPAFEKEMYNFLISDEFPVEGSVGIVRARDIDEGEAGRVTYRLLNDSVPFEIRKKGKDGEIFTTAELFGSEEFQFIVEARDNAEPFLSSEVPVNILVTSSGLKSRSVAIKKRKGAPKRKASGVISATLKPLDLNSINDSSEASATLEDEATTSLSFTTQTTTFRSTTPRTTRVLSTVDISTLSPDLLTSTSSSSATVPATFTDEVDAEIEVESSTNVVSEASEEEKNEDSTTTNSIQQMTVKSSHNSSFGFVESLYYFEVFGPPREGDVMGRVEARPSPQMYAVERTAVGAFKVDPDIGEISVGEGLGRLANGNHTFLVSATDGLRTAQTAVTVRLDTRKNRNEAVPRFERNRYVFRVAENRSPSVVGVVRAYHVALSSTDVTLKYEIIKDDQNVVVPFRVHPVSGEVMSESPLDHELNKDYEFKIRACLSVNPTNCGYTIVVVIVDDLNDNAPRFSSSEFRLSLPSDLPTGSDVLVLKATDPDSGPNGDVGYAINPASAVFEIDNRTGKVRTIAPLTESLYNLEVEAFDHGEPKNTDVTKLIISVHGTNPSAPFFDQTGAISARERLTANDGPFELTVVAEDQSTVFKRRTYTILHIDIVGDTSLRFLPLPSTIYISTDKAVGSVVLRASAFTSSATTVRFRVLENDAQFVMDDDLLRVATHLSAGETTLTIRAETENAHSDHRLRVVVMFDRDKYPVFPQLTYDIDIPIDSIFPLVAHRFDAQLLNGTLGYRFFPDNVAPHGLHISAETGELSVTSEYVNTPSNHDTQFAVVRAVNLDYPEFYSDVGVAISLVSSRTIRFPHSIYRLQITENVPVGTALFPPLEVFPKSSAVTYSINPPSPLSILPNGTLVINSPVDLEALPVDQADNLHFVVTATLADVQAVTKLQLKIKDVNEFAPLFEKKHYEASIREDAAPGSLIVRVRATDDDRTEGTHLLYKIVGGSGRELVFIQEDGTIILGDSALDRETLREFDVIVEVIDRSGNKDTATVRVNVEDINDNAPFFPEKHLIWNVTEGSNGATFKIAATDKDSERNADIDFRIVEGDPRHIFALHKASAQTAILTLTRPLDHEAQKSYELTVEATDRGDPPLSSTAVVTVNVIDRNDNPPIFQKMNYEQKVSSDLPVGYPILTVSVNDADRDRLSFSLSGDQACSWLAVDPLGVVSFTKGISGRGPGNITCVISASDGTHTANATLRLNLFRNEQPTVETPQTNRAPTFAREVYTITITAADRGQVLKRVKATDPDGDVVSYSIEPPEFRNLFEVDGEGQVTLRVPLDHLKQTSYSFLVVAEDNGHPVMSSFTNIRVKVPENENHVVTSDLIEATASTVTRPPYSRGSSRNSQSTVIPTSSPTEDGTSSSMQETSKRTPSSATEEETTPQISIVTDSAISFTRKKYTYAMRSDSPVGTYLGQIELNNSNAVKLIFRRNKKFVIDADGWIRSVVVFASPEKIEDEILAVKDGTTVAAVPFLVHVLAPSSLGTSSALPSTMTETFATAEPFTTEDSLFSTGKSEMPSTDKETTETILTKTAETAESATVNTSPYLNPSTVHITGTTIGSTDGGSEVVTRSTLATEASSSQPKLAFTKSTYFAFVPEGQYINGIRLAVKPEPLSVNPQTAVRYEIDESSPNIPFFITSDGQLIIFDVDRESQSSYMFTIKATSPEFGVAKAMMNVTILDTNDNYPIFDVSPPEIGVYKDAPIGTPLFRFSARDKDTDNYGVVTYGLEEQESPFSINPNDGTLVVARALDYTPEYSLTVFAKDNGRPSLKSTQKMAIRVFDPRIESPHFQKDLPEKVVLFGTQPHSEIAAVLAGPTINTKPNQERILYGLVDDHNGLFTIEDEGRLILSRRPMDDEKNRYIQLNVTAENSHGKDWTLLNVFIEGESVSTTASTTAMQGTGSEPSCVFLQKVYTTEIMENQRGRKRLLKVTSNCESEGRPYEYSFSYPLSEFELDPKTGEVFAVLPLDRERRSYNFLYVNVSSGAPPTARRFARENPIIEQAKSNLAPSQTLVVVRVLDENDNAPIFLYGTDDDDAQVATVDWQARLFTPVIRLRAKDADERPQLSYSISGTGSDYFLVNSTSGLVILGKSLADYSGDSFQLTATVTDGLHIVPTPLRIYVISPSSSLVQLTAEVPHSQIDQRIVERTLNELNGLDNHLLVKQPYIDNQGHADPTRSHLFVYALDPKTRIPYLKEDLAKVLEHHAASLLTSSHKISEISLLSPPPTAISAFDLALALLLVLLLLILLAACCILASHCKKKRAIATSDREYMVSSLAGPRPYNVKEVSRTTAQRVLSARPLPEPMTNQIEVAVSPIFTDGMVSTNKSDTTKAFSNSVRERPSLLQSALARQKVHASEPKPTPQL</sequence>
<feature type="domain" description="Cadherin" evidence="13">
    <location>
        <begin position="2374"/>
        <end position="2474"/>
    </location>
</feature>
<accession>A0ABR1DJV2</accession>
<dbReference type="InterPro" id="IPR002126">
    <property type="entry name" value="Cadherin-like_dom"/>
</dbReference>
<feature type="chain" id="PRO_5045634629" description="Cadherin domain-containing protein" evidence="12">
    <location>
        <begin position="18"/>
        <end position="3148"/>
    </location>
</feature>
<feature type="compositionally biased region" description="Polar residues" evidence="10">
    <location>
        <begin position="2115"/>
        <end position="2162"/>
    </location>
</feature>
<reference evidence="14 15" key="1">
    <citation type="submission" date="2023-08" db="EMBL/GenBank/DDBJ databases">
        <title>A Necator americanus chromosomal reference genome.</title>
        <authorList>
            <person name="Ilik V."/>
            <person name="Petrzelkova K.J."/>
            <person name="Pardy F."/>
            <person name="Fuh T."/>
            <person name="Niatou-Singa F.S."/>
            <person name="Gouil Q."/>
            <person name="Baker L."/>
            <person name="Ritchie M.E."/>
            <person name="Jex A.R."/>
            <person name="Gazzola D."/>
            <person name="Li H."/>
            <person name="Toshio Fujiwara R."/>
            <person name="Zhan B."/>
            <person name="Aroian R.V."/>
            <person name="Pafco B."/>
            <person name="Schwarz E.M."/>
        </authorList>
    </citation>
    <scope>NUCLEOTIDE SEQUENCE [LARGE SCALE GENOMIC DNA]</scope>
    <source>
        <strain evidence="14 15">Aroian</strain>
        <tissue evidence="14">Whole animal</tissue>
    </source>
</reference>
<feature type="compositionally biased region" description="Basic and acidic residues" evidence="10">
    <location>
        <begin position="388"/>
        <end position="408"/>
    </location>
</feature>
<comment type="caution">
    <text evidence="14">The sequence shown here is derived from an EMBL/GenBank/DDBJ whole genome shotgun (WGS) entry which is preliminary data.</text>
</comment>
<feature type="domain" description="Cadherin" evidence="13">
    <location>
        <begin position="1694"/>
        <end position="1796"/>
    </location>
</feature>
<feature type="compositionally biased region" description="Polar residues" evidence="10">
    <location>
        <begin position="522"/>
        <end position="539"/>
    </location>
</feature>
<comment type="subcellular location">
    <subcellularLocation>
        <location evidence="1">Membrane</location>
    </subcellularLocation>
</comment>
<evidence type="ECO:0000313" key="14">
    <source>
        <dbReference type="EMBL" id="KAK6750684.1"/>
    </source>
</evidence>
<evidence type="ECO:0000256" key="5">
    <source>
        <dbReference type="ARBA" id="ARBA00022889"/>
    </source>
</evidence>
<evidence type="ECO:0000256" key="12">
    <source>
        <dbReference type="SAM" id="SignalP"/>
    </source>
</evidence>
<feature type="compositionally biased region" description="Basic and acidic residues" evidence="10">
    <location>
        <begin position="272"/>
        <end position="284"/>
    </location>
</feature>
<gene>
    <name evidence="14" type="primary">Necator_chrIV.g15867</name>
    <name evidence="14" type="ORF">RB195_002572</name>
</gene>